<sequence>MPSYESYSYHLTDNSGERKPTDVPALYFCIVFILLIFGGFVGYAVYNGSIDRLINGIDDCGNICGKVNSGNDLNFCGPNDKHEFPYTLVNITKSPLQPNVTITHSMCVRTCSDYPGYIEIANRCFKAANASNSTPNTIDSSELIHKISVDLLHSQLTVLVSCFVAVIFSYALLVLFRYAIKYVIWVIYIGLIVVLVAGAIAFIVLYFNAKKQNLESPVGLLIAAGIFAIFAIILGVVIFLFRKRIRLTIQLFKEASKALGDVPHIMIEPLVTFVPFSWATIAFLYLLIVIQTSGNLEVKNDANGNFFKAEYVPDFGCIAAYYINIVAYIWFTQFIFGCQDFVIAGIVCQWFFARTKKKLDSPVSRSFHYLLRIHIGSVCLGSIFITIVKIIRMLVDSVTDSLKNSENLFAKAIACCCQFIVDMLEQLLRYLVRNAYIIVALDGTPLIESGKKAFRLLKENLVDVIALNNVGDFVLFLGRVFITLIAGFVSYEVASRNEHISLKFIPVILSCILAFLIIHSFLTVYEMTLDTIFICFCVDCEQNDGTTRPYFMSRKMMEVMIELKGEAGGEFTNFGAFKHADAATQPMIQYGQVESGQTRPMIPPNYQFSQ</sequence>
<feature type="transmembrane region" description="Helical" evidence="6">
    <location>
        <begin position="182"/>
        <end position="207"/>
    </location>
</feature>
<evidence type="ECO:0000313" key="7">
    <source>
        <dbReference type="EMBL" id="KAJ6641932.1"/>
    </source>
</evidence>
<keyword evidence="8" id="KW-1185">Reference proteome</keyword>
<protein>
    <recommendedName>
        <fullName evidence="6">Choline transporter-like protein</fullName>
    </recommendedName>
</protein>
<comment type="subcellular location">
    <subcellularLocation>
        <location evidence="6">Cell membrane</location>
        <topology evidence="6">Multi-pass membrane protein</topology>
    </subcellularLocation>
    <subcellularLocation>
        <location evidence="1">Membrane</location>
        <topology evidence="1">Multi-pass membrane protein</topology>
    </subcellularLocation>
</comment>
<keyword evidence="5 6" id="KW-0472">Membrane</keyword>
<dbReference type="PANTHER" id="PTHR12385">
    <property type="entry name" value="CHOLINE TRANSPORTER-LIKE (SLC FAMILY 44)"/>
    <property type="match status" value="1"/>
</dbReference>
<feature type="transmembrane region" description="Helical" evidence="6">
    <location>
        <begin position="334"/>
        <end position="352"/>
    </location>
</feature>
<keyword evidence="4 6" id="KW-1133">Transmembrane helix</keyword>
<feature type="transmembrane region" description="Helical" evidence="6">
    <location>
        <begin position="373"/>
        <end position="395"/>
    </location>
</feature>
<dbReference type="GO" id="GO:0022857">
    <property type="term" value="F:transmembrane transporter activity"/>
    <property type="evidence" value="ECO:0007669"/>
    <property type="project" value="UniProtKB-UniRule"/>
</dbReference>
<feature type="transmembrane region" description="Helical" evidence="6">
    <location>
        <begin position="505"/>
        <end position="525"/>
    </location>
</feature>
<gene>
    <name evidence="7" type="primary">slc44a1_0</name>
    <name evidence="7" type="ORF">Bhyg_06877</name>
</gene>
<evidence type="ECO:0000256" key="1">
    <source>
        <dbReference type="ARBA" id="ARBA00004141"/>
    </source>
</evidence>
<keyword evidence="3 6" id="KW-0812">Transmembrane</keyword>
<feature type="transmembrane region" description="Helical" evidence="6">
    <location>
        <begin position="473"/>
        <end position="493"/>
    </location>
</feature>
<accession>A0A9Q0N1K5</accession>
<evidence type="ECO:0000313" key="8">
    <source>
        <dbReference type="Proteomes" id="UP001151699"/>
    </source>
</evidence>
<feature type="transmembrane region" description="Helical" evidence="6">
    <location>
        <begin position="219"/>
        <end position="241"/>
    </location>
</feature>
<reference evidence="7" key="1">
    <citation type="submission" date="2022-07" db="EMBL/GenBank/DDBJ databases">
        <authorList>
            <person name="Trinca V."/>
            <person name="Uliana J.V.C."/>
            <person name="Torres T.T."/>
            <person name="Ward R.J."/>
            <person name="Monesi N."/>
        </authorList>
    </citation>
    <scope>NUCLEOTIDE SEQUENCE</scope>
    <source>
        <strain evidence="7">HSMRA1968</strain>
        <tissue evidence="7">Whole embryos</tissue>
    </source>
</reference>
<dbReference type="PANTHER" id="PTHR12385:SF96">
    <property type="entry name" value="CHOLINE TRANSPORTER-LIKE PROTEIN"/>
    <property type="match status" value="1"/>
</dbReference>
<evidence type="ECO:0000256" key="6">
    <source>
        <dbReference type="RuleBase" id="RU368066"/>
    </source>
</evidence>
<comment type="function">
    <text evidence="6">Choline transporter.</text>
</comment>
<evidence type="ECO:0000256" key="2">
    <source>
        <dbReference type="ARBA" id="ARBA00007168"/>
    </source>
</evidence>
<dbReference type="AlphaFoldDB" id="A0A9Q0N1K5"/>
<comment type="caution">
    <text evidence="7">The sequence shown here is derived from an EMBL/GenBank/DDBJ whole genome shotgun (WGS) entry which is preliminary data.</text>
</comment>
<dbReference type="GO" id="GO:0005886">
    <property type="term" value="C:plasma membrane"/>
    <property type="evidence" value="ECO:0007669"/>
    <property type="project" value="UniProtKB-SubCell"/>
</dbReference>
<dbReference type="Proteomes" id="UP001151699">
    <property type="component" value="Chromosome B"/>
</dbReference>
<proteinExistence type="inferred from homology"/>
<feature type="transmembrane region" description="Helical" evidence="6">
    <location>
        <begin position="156"/>
        <end position="176"/>
    </location>
</feature>
<feature type="transmembrane region" description="Helical" evidence="6">
    <location>
        <begin position="270"/>
        <end position="290"/>
    </location>
</feature>
<organism evidence="7 8">
    <name type="scientific">Pseudolycoriella hygida</name>
    <dbReference type="NCBI Taxonomy" id="35572"/>
    <lineage>
        <taxon>Eukaryota</taxon>
        <taxon>Metazoa</taxon>
        <taxon>Ecdysozoa</taxon>
        <taxon>Arthropoda</taxon>
        <taxon>Hexapoda</taxon>
        <taxon>Insecta</taxon>
        <taxon>Pterygota</taxon>
        <taxon>Neoptera</taxon>
        <taxon>Endopterygota</taxon>
        <taxon>Diptera</taxon>
        <taxon>Nematocera</taxon>
        <taxon>Sciaroidea</taxon>
        <taxon>Sciaridae</taxon>
        <taxon>Pseudolycoriella</taxon>
    </lineage>
</organism>
<evidence type="ECO:0000256" key="5">
    <source>
        <dbReference type="ARBA" id="ARBA00023136"/>
    </source>
</evidence>
<dbReference type="EMBL" id="WJQU01000002">
    <property type="protein sequence ID" value="KAJ6641932.1"/>
    <property type="molecule type" value="Genomic_DNA"/>
</dbReference>
<name>A0A9Q0N1K5_9DIPT</name>
<dbReference type="Pfam" id="PF04515">
    <property type="entry name" value="Choline_transpo"/>
    <property type="match status" value="1"/>
</dbReference>
<evidence type="ECO:0000256" key="3">
    <source>
        <dbReference type="ARBA" id="ARBA00022692"/>
    </source>
</evidence>
<evidence type="ECO:0000256" key="4">
    <source>
        <dbReference type="ARBA" id="ARBA00022989"/>
    </source>
</evidence>
<feature type="transmembrane region" description="Helical" evidence="6">
    <location>
        <begin position="25"/>
        <end position="46"/>
    </location>
</feature>
<dbReference type="InterPro" id="IPR007603">
    <property type="entry name" value="Choline_transptr-like"/>
</dbReference>
<dbReference type="OrthoDB" id="420519at2759"/>
<comment type="similarity">
    <text evidence="2 6">Belongs to the CTL (choline transporter-like) family.</text>
</comment>